<keyword evidence="2" id="KW-0472">Membrane</keyword>
<accession>A0A834SH38</accession>
<protein>
    <submittedName>
        <fullName evidence="3">Uncharacterized protein</fullName>
    </submittedName>
</protein>
<feature type="compositionally biased region" description="Polar residues" evidence="1">
    <location>
        <begin position="118"/>
        <end position="137"/>
    </location>
</feature>
<dbReference type="AlphaFoldDB" id="A0A834SH38"/>
<proteinExistence type="predicted"/>
<dbReference type="EMBL" id="JAAIUW010000277">
    <property type="protein sequence ID" value="KAF7800642.1"/>
    <property type="molecule type" value="Genomic_DNA"/>
</dbReference>
<reference evidence="3" key="1">
    <citation type="submission" date="2020-09" db="EMBL/GenBank/DDBJ databases">
        <title>Genome-Enabled Discovery of Anthraquinone Biosynthesis in Senna tora.</title>
        <authorList>
            <person name="Kang S.-H."/>
            <person name="Pandey R.P."/>
            <person name="Lee C.-M."/>
            <person name="Sim J.-S."/>
            <person name="Jeong J.-T."/>
            <person name="Choi B.-S."/>
            <person name="Jung M."/>
            <person name="Ginzburg D."/>
            <person name="Zhao K."/>
            <person name="Won S.Y."/>
            <person name="Oh T.-J."/>
            <person name="Yu Y."/>
            <person name="Kim N.-H."/>
            <person name="Lee O.R."/>
            <person name="Lee T.-H."/>
            <person name="Bashyal P."/>
            <person name="Kim T.-S."/>
            <person name="Lee W.-H."/>
            <person name="Kawkins C."/>
            <person name="Kim C.-K."/>
            <person name="Kim J.S."/>
            <person name="Ahn B.O."/>
            <person name="Rhee S.Y."/>
            <person name="Sohng J.K."/>
        </authorList>
    </citation>
    <scope>NUCLEOTIDE SEQUENCE</scope>
    <source>
        <tissue evidence="3">Leaf</tissue>
    </source>
</reference>
<feature type="transmembrane region" description="Helical" evidence="2">
    <location>
        <begin position="12"/>
        <end position="34"/>
    </location>
</feature>
<evidence type="ECO:0000256" key="2">
    <source>
        <dbReference type="SAM" id="Phobius"/>
    </source>
</evidence>
<name>A0A834SH38_9FABA</name>
<keyword evidence="2" id="KW-1133">Transmembrane helix</keyword>
<keyword evidence="2" id="KW-0812">Transmembrane</keyword>
<sequence>MADENMRNEKKTVLCGAFVFGGVQALSFCLVLFLPCGYSPVSLVFAPDVGDLDIAIHSSGRISRGGICSKRGHARQTRLTSSYPRSSTSPPLSPPLDGSSSHPSLEPSDVPVDASPQAEPQPSTHPQGLSDSSNNAQPPMVGKDPTDGRTWIIPDGDT</sequence>
<evidence type="ECO:0000256" key="1">
    <source>
        <dbReference type="SAM" id="MobiDB-lite"/>
    </source>
</evidence>
<evidence type="ECO:0000313" key="4">
    <source>
        <dbReference type="Proteomes" id="UP000634136"/>
    </source>
</evidence>
<keyword evidence="4" id="KW-1185">Reference proteome</keyword>
<dbReference type="Proteomes" id="UP000634136">
    <property type="component" value="Unassembled WGS sequence"/>
</dbReference>
<feature type="region of interest" description="Disordered" evidence="1">
    <location>
        <begin position="62"/>
        <end position="158"/>
    </location>
</feature>
<feature type="compositionally biased region" description="Low complexity" evidence="1">
    <location>
        <begin position="81"/>
        <end position="105"/>
    </location>
</feature>
<organism evidence="3 4">
    <name type="scientific">Senna tora</name>
    <dbReference type="NCBI Taxonomy" id="362788"/>
    <lineage>
        <taxon>Eukaryota</taxon>
        <taxon>Viridiplantae</taxon>
        <taxon>Streptophyta</taxon>
        <taxon>Embryophyta</taxon>
        <taxon>Tracheophyta</taxon>
        <taxon>Spermatophyta</taxon>
        <taxon>Magnoliopsida</taxon>
        <taxon>eudicotyledons</taxon>
        <taxon>Gunneridae</taxon>
        <taxon>Pentapetalae</taxon>
        <taxon>rosids</taxon>
        <taxon>fabids</taxon>
        <taxon>Fabales</taxon>
        <taxon>Fabaceae</taxon>
        <taxon>Caesalpinioideae</taxon>
        <taxon>Cassia clade</taxon>
        <taxon>Senna</taxon>
    </lineage>
</organism>
<comment type="caution">
    <text evidence="3">The sequence shown here is derived from an EMBL/GenBank/DDBJ whole genome shotgun (WGS) entry which is preliminary data.</text>
</comment>
<gene>
    <name evidence="3" type="ORF">G2W53_044925</name>
</gene>
<evidence type="ECO:0000313" key="3">
    <source>
        <dbReference type="EMBL" id="KAF7800642.1"/>
    </source>
</evidence>